<dbReference type="Proteomes" id="UP000182427">
    <property type="component" value="Chromosome I"/>
</dbReference>
<gene>
    <name evidence="2" type="ORF">SAMN05444167_0621</name>
</gene>
<dbReference type="Pfam" id="PF13646">
    <property type="entry name" value="HEAT_2"/>
    <property type="match status" value="2"/>
</dbReference>
<proteinExistence type="predicted"/>
<dbReference type="RefSeq" id="WP_083343860.1">
    <property type="nucleotide sequence ID" value="NZ_LT629690.1"/>
</dbReference>
<dbReference type="InterPro" id="IPR011989">
    <property type="entry name" value="ARM-like"/>
</dbReference>
<feature type="signal peptide" evidence="1">
    <location>
        <begin position="1"/>
        <end position="16"/>
    </location>
</feature>
<dbReference type="InterPro" id="IPR004155">
    <property type="entry name" value="PBS_lyase_HEAT"/>
</dbReference>
<dbReference type="AlphaFoldDB" id="A0A1G7G9S1"/>
<dbReference type="Gene3D" id="1.25.10.10">
    <property type="entry name" value="Leucine-rich Repeat Variant"/>
    <property type="match status" value="2"/>
</dbReference>
<dbReference type="SMART" id="SM00567">
    <property type="entry name" value="EZ_HEAT"/>
    <property type="match status" value="4"/>
</dbReference>
<feature type="chain" id="PRO_5009241101" evidence="1">
    <location>
        <begin position="17"/>
        <end position="336"/>
    </location>
</feature>
<dbReference type="GO" id="GO:0016491">
    <property type="term" value="F:oxidoreductase activity"/>
    <property type="evidence" value="ECO:0007669"/>
    <property type="project" value="TreeGrafter"/>
</dbReference>
<evidence type="ECO:0000256" key="1">
    <source>
        <dbReference type="SAM" id="SignalP"/>
    </source>
</evidence>
<protein>
    <submittedName>
        <fullName evidence="2">HEAT repeat</fullName>
    </submittedName>
</protein>
<dbReference type="EMBL" id="LT629690">
    <property type="protein sequence ID" value="SDE84886.1"/>
    <property type="molecule type" value="Genomic_DNA"/>
</dbReference>
<dbReference type="OrthoDB" id="106976at2"/>
<reference evidence="2 3" key="1">
    <citation type="submission" date="2016-10" db="EMBL/GenBank/DDBJ databases">
        <authorList>
            <person name="de Groot N.N."/>
        </authorList>
    </citation>
    <scope>NUCLEOTIDE SEQUENCE [LARGE SCALE GENOMIC DNA]</scope>
    <source>
        <strain evidence="2 3">GAS232</strain>
    </source>
</reference>
<dbReference type="PANTHER" id="PTHR12697:SF5">
    <property type="entry name" value="DEOXYHYPUSINE HYDROXYLASE"/>
    <property type="match status" value="1"/>
</dbReference>
<keyword evidence="1" id="KW-0732">Signal</keyword>
<dbReference type="PANTHER" id="PTHR12697">
    <property type="entry name" value="PBS LYASE HEAT-LIKE PROTEIN"/>
    <property type="match status" value="1"/>
</dbReference>
<evidence type="ECO:0000313" key="2">
    <source>
        <dbReference type="EMBL" id="SDE84886.1"/>
    </source>
</evidence>
<accession>A0A1G7G9S1</accession>
<name>A0A1G7G9S1_9BACT</name>
<dbReference type="SUPFAM" id="SSF48371">
    <property type="entry name" value="ARM repeat"/>
    <property type="match status" value="1"/>
</dbReference>
<sequence>MRKMILLSLLALPLAAQQPKIQNGQFSVASTSNLTSEINTLKASNAVAWVAYTIPTSRRIQNGWNSDSVAYLEGDHDRERDDQNDSTHETYRALLLLRIADHAVQTVRVEDPERKLDAGGTKVEFLPTVDPAQSVATLQALAEGATSNKLRDSSIFAVSLHSSPATVPALIALASANHDLAVREKAAFWLSTQHGKEALPTLDTWLRDDKDDRFREKLTFDLTLTHQPSATDILIRTAHQDASPKVRKQAQFWMANIAGKRVAGSLSDAAENDPDEGVRKSAVFALSRLPNGEGTPRLIELAQNNKDAVVRKQAVFWLGQSNDPKALEYLTQLVKR</sequence>
<organism evidence="2 3">
    <name type="scientific">Terriglobus roseus</name>
    <dbReference type="NCBI Taxonomy" id="392734"/>
    <lineage>
        <taxon>Bacteria</taxon>
        <taxon>Pseudomonadati</taxon>
        <taxon>Acidobacteriota</taxon>
        <taxon>Terriglobia</taxon>
        <taxon>Terriglobales</taxon>
        <taxon>Acidobacteriaceae</taxon>
        <taxon>Terriglobus</taxon>
    </lineage>
</organism>
<keyword evidence="3" id="KW-1185">Reference proteome</keyword>
<evidence type="ECO:0000313" key="3">
    <source>
        <dbReference type="Proteomes" id="UP000182427"/>
    </source>
</evidence>
<dbReference type="InterPro" id="IPR016024">
    <property type="entry name" value="ARM-type_fold"/>
</dbReference>